<accession>A0A8D9C8M2</accession>
<protein>
    <submittedName>
        <fullName evidence="2">Uncharacterized protein</fullName>
    </submittedName>
</protein>
<sequence>MRDILFKLSQILFILTVIAGFLSIYFIESVPIGISVISSLVLVTIILATLYIESKGTGFYLLKPPKKIYTVDGEYYIKLMKYEDKYANDYDFNAFVCKRWFVFWVKLYMKKKIQIVYNKDQEDNFNRAIGEIIKGYKKDVQKKKKRSYYSNGIFKDLNEWDGLVGDESDKKILLRGKRLNKILGNKEEKKSEENA</sequence>
<gene>
    <name evidence="2" type="ORF">SLAVMIC_00263</name>
</gene>
<keyword evidence="1" id="KW-0812">Transmembrane</keyword>
<evidence type="ECO:0000313" key="2">
    <source>
        <dbReference type="EMBL" id="CAG7580132.1"/>
    </source>
</evidence>
<name>A0A8D9C8M2_9VIRU</name>
<keyword evidence="1" id="KW-1133">Transmembrane helix</keyword>
<organism evidence="2">
    <name type="scientific">uncultured marine phage</name>
    <dbReference type="NCBI Taxonomy" id="707152"/>
    <lineage>
        <taxon>Viruses</taxon>
        <taxon>environmental samples</taxon>
    </lineage>
</organism>
<reference evidence="2" key="1">
    <citation type="submission" date="2021-06" db="EMBL/GenBank/DDBJ databases">
        <authorList>
            <person name="Gannon L."/>
            <person name="Redgwell R T."/>
            <person name="Michniewski S."/>
            <person name="Harrison D C."/>
            <person name="Millard A."/>
        </authorList>
    </citation>
    <scope>NUCLEOTIDE SEQUENCE</scope>
</reference>
<proteinExistence type="predicted"/>
<feature type="transmembrane region" description="Helical" evidence="1">
    <location>
        <begin position="5"/>
        <end position="26"/>
    </location>
</feature>
<keyword evidence="1" id="KW-0472">Membrane</keyword>
<evidence type="ECO:0000256" key="1">
    <source>
        <dbReference type="SAM" id="Phobius"/>
    </source>
</evidence>
<feature type="transmembrane region" description="Helical" evidence="1">
    <location>
        <begin position="32"/>
        <end position="52"/>
    </location>
</feature>
<dbReference type="EMBL" id="OU342829">
    <property type="protein sequence ID" value="CAG7580132.1"/>
    <property type="molecule type" value="Genomic_DNA"/>
</dbReference>